<dbReference type="Gene3D" id="3.40.630.30">
    <property type="match status" value="1"/>
</dbReference>
<proteinExistence type="predicted"/>
<dbReference type="RefSeq" id="WP_283432966.1">
    <property type="nucleotide sequence ID" value="NZ_FXUG01000006.1"/>
</dbReference>
<dbReference type="PANTHER" id="PTHR43451">
    <property type="entry name" value="ACETYLTRANSFERASE (GNAT) FAMILY PROTEIN"/>
    <property type="match status" value="1"/>
</dbReference>
<organism evidence="2 3">
    <name type="scientific">Neorhodopirellula lusitana</name>
    <dbReference type="NCBI Taxonomy" id="445327"/>
    <lineage>
        <taxon>Bacteria</taxon>
        <taxon>Pseudomonadati</taxon>
        <taxon>Planctomycetota</taxon>
        <taxon>Planctomycetia</taxon>
        <taxon>Pirellulales</taxon>
        <taxon>Pirellulaceae</taxon>
        <taxon>Neorhodopirellula</taxon>
    </lineage>
</organism>
<reference evidence="2 3" key="1">
    <citation type="submission" date="2017-05" db="EMBL/GenBank/DDBJ databases">
        <authorList>
            <person name="Varghese N."/>
            <person name="Submissions S."/>
        </authorList>
    </citation>
    <scope>NUCLEOTIDE SEQUENCE [LARGE SCALE GENOMIC DNA]</scope>
    <source>
        <strain evidence="2 3">DSM 25457</strain>
    </source>
</reference>
<dbReference type="PROSITE" id="PS51186">
    <property type="entry name" value="GNAT"/>
    <property type="match status" value="1"/>
</dbReference>
<comment type="caution">
    <text evidence="2">The sequence shown here is derived from an EMBL/GenBank/DDBJ whole genome shotgun (WGS) entry which is preliminary data.</text>
</comment>
<evidence type="ECO:0000313" key="2">
    <source>
        <dbReference type="EMBL" id="SMP59416.1"/>
    </source>
</evidence>
<evidence type="ECO:0000259" key="1">
    <source>
        <dbReference type="PROSITE" id="PS51186"/>
    </source>
</evidence>
<protein>
    <submittedName>
        <fullName evidence="2">Acetyltransferase, GNAT family</fullName>
    </submittedName>
</protein>
<keyword evidence="3" id="KW-1185">Reference proteome</keyword>
<evidence type="ECO:0000313" key="3">
    <source>
        <dbReference type="Proteomes" id="UP001158067"/>
    </source>
</evidence>
<name>A0ABY1Q8S2_9BACT</name>
<dbReference type="PANTHER" id="PTHR43451:SF1">
    <property type="entry name" value="ACETYLTRANSFERASE"/>
    <property type="match status" value="1"/>
</dbReference>
<dbReference type="InterPro" id="IPR000182">
    <property type="entry name" value="GNAT_dom"/>
</dbReference>
<sequence length="195" mass="22004">MDPCPFRIRVFAPNDAGSCLRLFRDTVHRVNVRDYSTTQVNAWAPPDMPAETWASRFDNRLAYVACWGGVQGECQQVLPDDLLDDVRHERMVHERIVGFTDMTRCGHLDRLFVSADHQRQGIARQLVGRVLQDARELGCANVTTEASITAKPFFEAMGFIAIGRQVVECRGVQMSNFKMQRTMDLDDAEGLATLV</sequence>
<dbReference type="SUPFAM" id="SSF55729">
    <property type="entry name" value="Acyl-CoA N-acyltransferases (Nat)"/>
    <property type="match status" value="1"/>
</dbReference>
<accession>A0ABY1Q8S2</accession>
<dbReference type="EMBL" id="FXUG01000006">
    <property type="protein sequence ID" value="SMP59416.1"/>
    <property type="molecule type" value="Genomic_DNA"/>
</dbReference>
<feature type="domain" description="N-acetyltransferase" evidence="1">
    <location>
        <begin position="6"/>
        <end position="184"/>
    </location>
</feature>
<dbReference type="Proteomes" id="UP001158067">
    <property type="component" value="Unassembled WGS sequence"/>
</dbReference>
<dbReference type="Pfam" id="PF13673">
    <property type="entry name" value="Acetyltransf_10"/>
    <property type="match status" value="1"/>
</dbReference>
<dbReference type="CDD" id="cd04301">
    <property type="entry name" value="NAT_SF"/>
    <property type="match status" value="1"/>
</dbReference>
<dbReference type="InterPro" id="IPR052564">
    <property type="entry name" value="N-acetyltrans/Recomb-assoc"/>
</dbReference>
<dbReference type="InterPro" id="IPR016181">
    <property type="entry name" value="Acyl_CoA_acyltransferase"/>
</dbReference>
<gene>
    <name evidence="2" type="ORF">SAMN06265222_106221</name>
</gene>